<protein>
    <submittedName>
        <fullName evidence="1">Uncharacterized protein</fullName>
    </submittedName>
</protein>
<gene>
    <name evidence="1" type="ORF">G2W53_026374</name>
</gene>
<dbReference type="Proteomes" id="UP000634136">
    <property type="component" value="Unassembled WGS sequence"/>
</dbReference>
<comment type="caution">
    <text evidence="1">The sequence shown here is derived from an EMBL/GenBank/DDBJ whole genome shotgun (WGS) entry which is preliminary data.</text>
</comment>
<accession>A0A834TNU5</accession>
<dbReference type="AlphaFoldDB" id="A0A834TNU5"/>
<dbReference type="EMBL" id="JAAIUW010000008">
    <property type="protein sequence ID" value="KAF7820919.1"/>
    <property type="molecule type" value="Genomic_DNA"/>
</dbReference>
<sequence>MGSYKYAYKPSYNGHSSILTRSHLMIKSSHYTVALTTSKLGALPNKGTTWTMIRRHNPLQLKSIFLPISSVS</sequence>
<evidence type="ECO:0000313" key="1">
    <source>
        <dbReference type="EMBL" id="KAF7820919.1"/>
    </source>
</evidence>
<organism evidence="1 2">
    <name type="scientific">Senna tora</name>
    <dbReference type="NCBI Taxonomy" id="362788"/>
    <lineage>
        <taxon>Eukaryota</taxon>
        <taxon>Viridiplantae</taxon>
        <taxon>Streptophyta</taxon>
        <taxon>Embryophyta</taxon>
        <taxon>Tracheophyta</taxon>
        <taxon>Spermatophyta</taxon>
        <taxon>Magnoliopsida</taxon>
        <taxon>eudicotyledons</taxon>
        <taxon>Gunneridae</taxon>
        <taxon>Pentapetalae</taxon>
        <taxon>rosids</taxon>
        <taxon>fabids</taxon>
        <taxon>Fabales</taxon>
        <taxon>Fabaceae</taxon>
        <taxon>Caesalpinioideae</taxon>
        <taxon>Cassia clade</taxon>
        <taxon>Senna</taxon>
    </lineage>
</organism>
<name>A0A834TNU5_9FABA</name>
<reference evidence="1" key="1">
    <citation type="submission" date="2020-09" db="EMBL/GenBank/DDBJ databases">
        <title>Genome-Enabled Discovery of Anthraquinone Biosynthesis in Senna tora.</title>
        <authorList>
            <person name="Kang S.-H."/>
            <person name="Pandey R.P."/>
            <person name="Lee C.-M."/>
            <person name="Sim J.-S."/>
            <person name="Jeong J.-T."/>
            <person name="Choi B.-S."/>
            <person name="Jung M."/>
            <person name="Ginzburg D."/>
            <person name="Zhao K."/>
            <person name="Won S.Y."/>
            <person name="Oh T.-J."/>
            <person name="Yu Y."/>
            <person name="Kim N.-H."/>
            <person name="Lee O.R."/>
            <person name="Lee T.-H."/>
            <person name="Bashyal P."/>
            <person name="Kim T.-S."/>
            <person name="Lee W.-H."/>
            <person name="Kawkins C."/>
            <person name="Kim C.-K."/>
            <person name="Kim J.S."/>
            <person name="Ahn B.O."/>
            <person name="Rhee S.Y."/>
            <person name="Sohng J.K."/>
        </authorList>
    </citation>
    <scope>NUCLEOTIDE SEQUENCE</scope>
    <source>
        <tissue evidence="1">Leaf</tissue>
    </source>
</reference>
<keyword evidence="2" id="KW-1185">Reference proteome</keyword>
<evidence type="ECO:0000313" key="2">
    <source>
        <dbReference type="Proteomes" id="UP000634136"/>
    </source>
</evidence>
<proteinExistence type="predicted"/>